<proteinExistence type="predicted"/>
<dbReference type="AlphaFoldDB" id="A0AAW7YAH7"/>
<keyword evidence="1" id="KW-0732">Signal</keyword>
<feature type="chain" id="PRO_5044015333" evidence="1">
    <location>
        <begin position="22"/>
        <end position="156"/>
    </location>
</feature>
<evidence type="ECO:0000313" key="2">
    <source>
        <dbReference type="EMBL" id="MDO6544721.1"/>
    </source>
</evidence>
<name>A0AAW7YAH7_9GAMM</name>
<sequence>MNNVIKLSLLSLVLSGFNTYAGSFSLESYSDNQYILKGNGNSAFVDTQGANALMLVDEFSVTCEKRHYLVPLVKGRIDNGESNAESFEYFVFNKNKDTYSPLKTVSSYSAIDRKSGEVITSHLLNPASENFTKTLCIFITNETDFEYPIQVIDNQL</sequence>
<feature type="signal peptide" evidence="1">
    <location>
        <begin position="1"/>
        <end position="21"/>
    </location>
</feature>
<protein>
    <submittedName>
        <fullName evidence="2">Uncharacterized protein</fullName>
    </submittedName>
</protein>
<comment type="caution">
    <text evidence="2">The sequence shown here is derived from an EMBL/GenBank/DDBJ whole genome shotgun (WGS) entry which is preliminary data.</text>
</comment>
<reference evidence="2" key="1">
    <citation type="submission" date="2023-07" db="EMBL/GenBank/DDBJ databases">
        <title>Genome content predicts the carbon catabolic preferences of heterotrophic bacteria.</title>
        <authorList>
            <person name="Gralka M."/>
        </authorList>
    </citation>
    <scope>NUCLEOTIDE SEQUENCE</scope>
    <source>
        <strain evidence="2">G2M05</strain>
    </source>
</reference>
<accession>A0AAW7YAH7</accession>
<organism evidence="2 3">
    <name type="scientific">Photobacterium sanguinicancri</name>
    <dbReference type="NCBI Taxonomy" id="875932"/>
    <lineage>
        <taxon>Bacteria</taxon>
        <taxon>Pseudomonadati</taxon>
        <taxon>Pseudomonadota</taxon>
        <taxon>Gammaproteobacteria</taxon>
        <taxon>Vibrionales</taxon>
        <taxon>Vibrionaceae</taxon>
        <taxon>Photobacterium</taxon>
    </lineage>
</organism>
<dbReference type="RefSeq" id="WP_303501110.1">
    <property type="nucleotide sequence ID" value="NZ_JAUOPU010000029.1"/>
</dbReference>
<dbReference type="EMBL" id="JAUOPU010000029">
    <property type="protein sequence ID" value="MDO6544721.1"/>
    <property type="molecule type" value="Genomic_DNA"/>
</dbReference>
<evidence type="ECO:0000313" key="3">
    <source>
        <dbReference type="Proteomes" id="UP001170624"/>
    </source>
</evidence>
<evidence type="ECO:0000256" key="1">
    <source>
        <dbReference type="SAM" id="SignalP"/>
    </source>
</evidence>
<gene>
    <name evidence="2" type="ORF">Q4568_19465</name>
</gene>
<dbReference type="Proteomes" id="UP001170624">
    <property type="component" value="Unassembled WGS sequence"/>
</dbReference>